<evidence type="ECO:0000313" key="3">
    <source>
        <dbReference type="EMBL" id="KAK4116674.1"/>
    </source>
</evidence>
<feature type="region of interest" description="Disordered" evidence="1">
    <location>
        <begin position="206"/>
        <end position="254"/>
    </location>
</feature>
<feature type="compositionally biased region" description="Polar residues" evidence="1">
    <location>
        <begin position="542"/>
        <end position="571"/>
    </location>
</feature>
<feature type="compositionally biased region" description="Basic residues" evidence="1">
    <location>
        <begin position="651"/>
        <end position="661"/>
    </location>
</feature>
<feature type="region of interest" description="Disordered" evidence="1">
    <location>
        <begin position="296"/>
        <end position="448"/>
    </location>
</feature>
<evidence type="ECO:0000256" key="1">
    <source>
        <dbReference type="SAM" id="MobiDB-lite"/>
    </source>
</evidence>
<sequence length="685" mass="76280">MDLDSIDSDPKPTNPSRPSSHNYSHPAVDTAHQRDRDMSMDINMDMDTDEIHSADSDELHERRPNRWRGHPSTWRTWTERDRRTWYALESARKADLAVHLFNAFGLKKGLREGPVVEGQDGDGGKDWKPGNLWTAWPVRANEVPDDDLLPRTRDAMDLFTLRRGSTSREFAGQNLEGEISATMLRYAKERFQRRHLQAQATNEVVASIEEAESDSEEGDTSDAAGKTGSDKPDSDAPIRTAKRRRLASSSFSPVLSADDDRSYALLRPAARRIMSKLDNTLMVLHNARVSGLANMFESSSSDEDEEEVEPAPAERGLTRSSEPPKPKPAPAPKGRGGRPRKVHVPQEGETEREMLIRIARESKRRLPRFSPDTAESEEENGAGGGLGMKRKRRKPTPSPAKIESGAENEHDGRRSASRVRRSISDSRASSRSSKPRSGDSVGSPVRHRSHRLTKWGLRDWHDVLGAAALAGFSPAVIARAAQRCSTLFREEMVVHTLPEQSVTSDKDRVQTVRYIPDAPMPSSSDDEDDQEDVLLQHRIISRQPSVRLTGTSSPDAETETAANTPRGSRSATPGPLHFCPYPDCPWAIKGFTKRNNLTRHLRRTHGDQADEVTEGEEDSMDEMHGGVHVDGFLQPIKLRKGWRAEDTQQRLSRKGKGRRSAMGRAGSDELGSDAQYSMRDALSSS</sequence>
<evidence type="ECO:0000313" key="4">
    <source>
        <dbReference type="Proteomes" id="UP001302812"/>
    </source>
</evidence>
<reference evidence="3" key="2">
    <citation type="submission" date="2023-05" db="EMBL/GenBank/DDBJ databases">
        <authorList>
            <consortium name="Lawrence Berkeley National Laboratory"/>
            <person name="Steindorff A."/>
            <person name="Hensen N."/>
            <person name="Bonometti L."/>
            <person name="Westerberg I."/>
            <person name="Brannstrom I.O."/>
            <person name="Guillou S."/>
            <person name="Cros-Aarteil S."/>
            <person name="Calhoun S."/>
            <person name="Haridas S."/>
            <person name="Kuo A."/>
            <person name="Mondo S."/>
            <person name="Pangilinan J."/>
            <person name="Riley R."/>
            <person name="Labutti K."/>
            <person name="Andreopoulos B."/>
            <person name="Lipzen A."/>
            <person name="Chen C."/>
            <person name="Yanf M."/>
            <person name="Daum C."/>
            <person name="Ng V."/>
            <person name="Clum A."/>
            <person name="Ohm R."/>
            <person name="Martin F."/>
            <person name="Silar P."/>
            <person name="Natvig D."/>
            <person name="Lalanne C."/>
            <person name="Gautier V."/>
            <person name="Ament-Velasquez S.L."/>
            <person name="Kruys A."/>
            <person name="Hutchinson M.I."/>
            <person name="Powell A.J."/>
            <person name="Barry K."/>
            <person name="Miller A.N."/>
            <person name="Grigoriev I.V."/>
            <person name="Debuchy R."/>
            <person name="Gladieux P."/>
            <person name="Thoren M.H."/>
            <person name="Johannesson H."/>
        </authorList>
    </citation>
    <scope>NUCLEOTIDE SEQUENCE</scope>
    <source>
        <strain evidence="3">CBS 508.74</strain>
    </source>
</reference>
<feature type="region of interest" description="Disordered" evidence="1">
    <location>
        <begin position="1"/>
        <end position="44"/>
    </location>
</feature>
<dbReference type="AlphaFoldDB" id="A0AAN6TLK9"/>
<protein>
    <recommendedName>
        <fullName evidence="2">Rrn9 domain-containing protein</fullName>
    </recommendedName>
</protein>
<evidence type="ECO:0000259" key="2">
    <source>
        <dbReference type="Pfam" id="PF10680"/>
    </source>
</evidence>
<proteinExistence type="predicted"/>
<gene>
    <name evidence="3" type="ORF">N656DRAFT_765589</name>
</gene>
<dbReference type="Gene3D" id="3.30.160.60">
    <property type="entry name" value="Classic Zinc Finger"/>
    <property type="match status" value="1"/>
</dbReference>
<dbReference type="Proteomes" id="UP001302812">
    <property type="component" value="Unassembled WGS sequence"/>
</dbReference>
<feature type="domain" description="Rrn9" evidence="2">
    <location>
        <begin position="88"/>
        <end position="147"/>
    </location>
</feature>
<feature type="compositionally biased region" description="Basic and acidic residues" evidence="1">
    <location>
        <begin position="344"/>
        <end position="361"/>
    </location>
</feature>
<dbReference type="Pfam" id="PF10680">
    <property type="entry name" value="RRN9"/>
    <property type="match status" value="1"/>
</dbReference>
<feature type="compositionally biased region" description="Polar residues" evidence="1">
    <location>
        <begin position="14"/>
        <end position="23"/>
    </location>
</feature>
<dbReference type="EMBL" id="MU853333">
    <property type="protein sequence ID" value="KAK4116674.1"/>
    <property type="molecule type" value="Genomic_DNA"/>
</dbReference>
<feature type="compositionally biased region" description="Acidic residues" evidence="1">
    <location>
        <begin position="300"/>
        <end position="309"/>
    </location>
</feature>
<accession>A0AAN6TLK9</accession>
<comment type="caution">
    <text evidence="3">The sequence shown here is derived from an EMBL/GenBank/DDBJ whole genome shotgun (WGS) entry which is preliminary data.</text>
</comment>
<reference evidence="3" key="1">
    <citation type="journal article" date="2023" name="Mol. Phylogenet. Evol.">
        <title>Genome-scale phylogeny and comparative genomics of the fungal order Sordariales.</title>
        <authorList>
            <person name="Hensen N."/>
            <person name="Bonometti L."/>
            <person name="Westerberg I."/>
            <person name="Brannstrom I.O."/>
            <person name="Guillou S."/>
            <person name="Cros-Aarteil S."/>
            <person name="Calhoun S."/>
            <person name="Haridas S."/>
            <person name="Kuo A."/>
            <person name="Mondo S."/>
            <person name="Pangilinan J."/>
            <person name="Riley R."/>
            <person name="LaButti K."/>
            <person name="Andreopoulos B."/>
            <person name="Lipzen A."/>
            <person name="Chen C."/>
            <person name="Yan M."/>
            <person name="Daum C."/>
            <person name="Ng V."/>
            <person name="Clum A."/>
            <person name="Steindorff A."/>
            <person name="Ohm R.A."/>
            <person name="Martin F."/>
            <person name="Silar P."/>
            <person name="Natvig D.O."/>
            <person name="Lalanne C."/>
            <person name="Gautier V."/>
            <person name="Ament-Velasquez S.L."/>
            <person name="Kruys A."/>
            <person name="Hutchinson M.I."/>
            <person name="Powell A.J."/>
            <person name="Barry K."/>
            <person name="Miller A.N."/>
            <person name="Grigoriev I.V."/>
            <person name="Debuchy R."/>
            <person name="Gladieux P."/>
            <person name="Hiltunen Thoren M."/>
            <person name="Johannesson H."/>
        </authorList>
    </citation>
    <scope>NUCLEOTIDE SEQUENCE</scope>
    <source>
        <strain evidence="3">CBS 508.74</strain>
    </source>
</reference>
<organism evidence="3 4">
    <name type="scientific">Canariomyces notabilis</name>
    <dbReference type="NCBI Taxonomy" id="2074819"/>
    <lineage>
        <taxon>Eukaryota</taxon>
        <taxon>Fungi</taxon>
        <taxon>Dikarya</taxon>
        <taxon>Ascomycota</taxon>
        <taxon>Pezizomycotina</taxon>
        <taxon>Sordariomycetes</taxon>
        <taxon>Sordariomycetidae</taxon>
        <taxon>Sordariales</taxon>
        <taxon>Chaetomiaceae</taxon>
        <taxon>Canariomyces</taxon>
    </lineage>
</organism>
<dbReference type="GeneID" id="89937540"/>
<dbReference type="RefSeq" id="XP_064674244.1">
    <property type="nucleotide sequence ID" value="XM_064813415.1"/>
</dbReference>
<dbReference type="InterPro" id="IPR019622">
    <property type="entry name" value="Rrn9_dom"/>
</dbReference>
<feature type="region of interest" description="Disordered" evidence="1">
    <location>
        <begin position="640"/>
        <end position="685"/>
    </location>
</feature>
<name>A0AAN6TLK9_9PEZI</name>
<feature type="region of interest" description="Disordered" evidence="1">
    <location>
        <begin position="541"/>
        <end position="574"/>
    </location>
</feature>
<feature type="compositionally biased region" description="Acidic residues" evidence="1">
    <location>
        <begin position="209"/>
        <end position="220"/>
    </location>
</feature>
<keyword evidence="4" id="KW-1185">Reference proteome</keyword>